<dbReference type="RefSeq" id="WP_062497434.1">
    <property type="nucleotide sequence ID" value="NZ_LHZB01000118.1"/>
</dbReference>
<dbReference type="EMBL" id="LHZB01000118">
    <property type="protein sequence ID" value="KXV00141.1"/>
    <property type="molecule type" value="Genomic_DNA"/>
</dbReference>
<protein>
    <submittedName>
        <fullName evidence="2">Uncharacterized protein</fullName>
    </submittedName>
</protein>
<dbReference type="AlphaFoldDB" id="A0A149QSA4"/>
<dbReference type="PATRIC" id="fig|442.7.peg.3440"/>
<organism evidence="2 3">
    <name type="scientific">Gluconobacter potus</name>
    <dbReference type="NCBI Taxonomy" id="2724927"/>
    <lineage>
        <taxon>Bacteria</taxon>
        <taxon>Pseudomonadati</taxon>
        <taxon>Pseudomonadota</taxon>
        <taxon>Alphaproteobacteria</taxon>
        <taxon>Acetobacterales</taxon>
        <taxon>Acetobacteraceae</taxon>
        <taxon>Gluconobacter</taxon>
    </lineage>
</organism>
<evidence type="ECO:0000313" key="3">
    <source>
        <dbReference type="Proteomes" id="UP000075573"/>
    </source>
</evidence>
<comment type="caution">
    <text evidence="2">The sequence shown here is derived from an EMBL/GenBank/DDBJ whole genome shotgun (WGS) entry which is preliminary data.</text>
</comment>
<feature type="chain" id="PRO_5007552868" evidence="1">
    <location>
        <begin position="33"/>
        <end position="201"/>
    </location>
</feature>
<accession>A0A149QSA4</accession>
<reference evidence="2 3" key="1">
    <citation type="submission" date="2015-06" db="EMBL/GenBank/DDBJ databases">
        <title>Improved classification and identification of acetic acid bacteria using matrix-assisted laser desorption/ionization time-of-flight mass spectrometry; Gluconobacter nephelii and Gluconobacter uchimurae are later heterotypic synonyms of Gluconobacter japonicus and Gluconobacter oxydans, respectively.</title>
        <authorList>
            <person name="Li L."/>
            <person name="Cleenwerck I."/>
            <person name="De Vuyst L."/>
            <person name="Vandamme P."/>
        </authorList>
    </citation>
    <scope>NUCLEOTIDE SEQUENCE [LARGE SCALE GENOMIC DNA]</scope>
    <source>
        <strain evidence="2 3">LMG 1764</strain>
    </source>
</reference>
<proteinExistence type="predicted"/>
<evidence type="ECO:0000313" key="2">
    <source>
        <dbReference type="EMBL" id="KXV00141.1"/>
    </source>
</evidence>
<name>A0A149QSA4_9PROT</name>
<dbReference type="Proteomes" id="UP000075573">
    <property type="component" value="Unassembled WGS sequence"/>
</dbReference>
<keyword evidence="1" id="KW-0732">Signal</keyword>
<feature type="signal peptide" evidence="1">
    <location>
        <begin position="1"/>
        <end position="32"/>
    </location>
</feature>
<evidence type="ECO:0000256" key="1">
    <source>
        <dbReference type="SAM" id="SignalP"/>
    </source>
</evidence>
<gene>
    <name evidence="2" type="ORF">AD929_13115</name>
</gene>
<sequence length="201" mass="20973">MMNDRKKTRRLMLACAAVTGLTLGFCAQQARADDSWSATITYQTSAQSGCDDTVASQMVQSQAANIASQTALAQQMHPFLDNAGLGAKACMNNLMNLVGVNGSFTPPSWSTIEQNLKNFACSVATSYVDSYKSQAQGLVSSYATSGVQKLGEIVPGVNLGAMPPVVQVQTGGTGLSTNLVDAVGQSKAEAVDIYQGIFGSD</sequence>